<dbReference type="Proteomes" id="UP000008181">
    <property type="component" value="Chromosome 6"/>
</dbReference>
<dbReference type="GeneID" id="11521957"/>
<dbReference type="RefSeq" id="XP_003658059.1">
    <property type="nucleotide sequence ID" value="XM_003658011.1"/>
</dbReference>
<dbReference type="Gene3D" id="2.130.10.30">
    <property type="entry name" value="Regulator of chromosome condensation 1/beta-lactamase-inhibitor protein II"/>
    <property type="match status" value="2"/>
</dbReference>
<dbReference type="GO" id="GO:0005737">
    <property type="term" value="C:cytoplasm"/>
    <property type="evidence" value="ECO:0007669"/>
    <property type="project" value="TreeGrafter"/>
</dbReference>
<protein>
    <recommendedName>
        <fullName evidence="5">Regulator of chromosome condensation 1/beta-lactamase-inhibitor protein II</fullName>
    </recommendedName>
</protein>
<feature type="region of interest" description="Disordered" evidence="2">
    <location>
        <begin position="167"/>
        <end position="189"/>
    </location>
</feature>
<evidence type="ECO:0008006" key="5">
    <source>
        <dbReference type="Google" id="ProtNLM"/>
    </source>
</evidence>
<dbReference type="PANTHER" id="PTHR45982:SF1">
    <property type="entry name" value="REGULATOR OF CHROMOSOME CONDENSATION"/>
    <property type="match status" value="1"/>
</dbReference>
<dbReference type="HOGENOM" id="CLU_046009_1_0_1"/>
<evidence type="ECO:0000313" key="3">
    <source>
        <dbReference type="EMBL" id="AEO71723.1"/>
    </source>
</evidence>
<feature type="repeat" description="RCC1" evidence="1">
    <location>
        <begin position="298"/>
        <end position="350"/>
    </location>
</feature>
<dbReference type="AlphaFoldDB" id="G2RFW9"/>
<feature type="compositionally biased region" description="Acidic residues" evidence="2">
    <location>
        <begin position="249"/>
        <end position="279"/>
    </location>
</feature>
<dbReference type="PANTHER" id="PTHR45982">
    <property type="entry name" value="REGULATOR OF CHROMOSOME CONDENSATION"/>
    <property type="match status" value="1"/>
</dbReference>
<dbReference type="SUPFAM" id="SSF50985">
    <property type="entry name" value="RCC1/BLIP-II"/>
    <property type="match status" value="1"/>
</dbReference>
<keyword evidence="4" id="KW-1185">Reference proteome</keyword>
<dbReference type="EMBL" id="CP003014">
    <property type="protein sequence ID" value="AEO71723.1"/>
    <property type="molecule type" value="Genomic_DNA"/>
</dbReference>
<dbReference type="Pfam" id="PF13540">
    <property type="entry name" value="RCC1_2"/>
    <property type="match status" value="1"/>
</dbReference>
<sequence length="351" mass="38187">MASSQPQAVTQRCPQPSLVMKLKLSVPGGSAEDSALSAGFSLKKEKALQAAMVLYATGFNAWGQLHFERPRDEDDREPEDISTFTCVLQDDDIDEIRPFLSYTRVHDGDHTFYQYPSIRHLLANNPSHTFPNFPGITQLVAFEVGFAALSSSGRVWTWGDERYTACLGREPSDDSPADTPNPVTDLDDLPTGPIVKLAAGGYLLAALTAGHDLYCWGDAGRSRVLADLSDTPSPVVIYNDNNNDNNSNDNDDTGNNDDNDDNQQQEEEEEQEQQEREEEDVIDVAIGEAHMLALTAAGRVYVVGDNGNGQLGLPGRASAWSWTRVDLGAESGQVIGVAAGPRNSFLVVRNT</sequence>
<feature type="repeat" description="RCC1" evidence="1">
    <location>
        <begin position="153"/>
        <end position="210"/>
    </location>
</feature>
<feature type="region of interest" description="Disordered" evidence="2">
    <location>
        <begin position="235"/>
        <end position="279"/>
    </location>
</feature>
<dbReference type="GO" id="GO:0005085">
    <property type="term" value="F:guanyl-nucleotide exchange factor activity"/>
    <property type="evidence" value="ECO:0007669"/>
    <property type="project" value="TreeGrafter"/>
</dbReference>
<dbReference type="OrthoDB" id="5370059at2759"/>
<feature type="compositionally biased region" description="Low complexity" evidence="2">
    <location>
        <begin position="239"/>
        <end position="248"/>
    </location>
</feature>
<evidence type="ECO:0000256" key="2">
    <source>
        <dbReference type="SAM" id="MobiDB-lite"/>
    </source>
</evidence>
<dbReference type="STRING" id="578455.G2RFW9"/>
<dbReference type="PROSITE" id="PS50012">
    <property type="entry name" value="RCC1_3"/>
    <property type="match status" value="2"/>
</dbReference>
<gene>
    <name evidence="3" type="ORF">THITE_2093219</name>
</gene>
<dbReference type="InterPro" id="IPR000408">
    <property type="entry name" value="Reg_chr_condens"/>
</dbReference>
<evidence type="ECO:0000256" key="1">
    <source>
        <dbReference type="PROSITE-ProRule" id="PRU00235"/>
    </source>
</evidence>
<dbReference type="KEGG" id="ttt:THITE_2093219"/>
<proteinExistence type="predicted"/>
<name>G2RFW9_THETT</name>
<dbReference type="InterPro" id="IPR051553">
    <property type="entry name" value="Ran_GTPase-activating"/>
</dbReference>
<dbReference type="InterPro" id="IPR009091">
    <property type="entry name" value="RCC1/BLIP-II"/>
</dbReference>
<organism evidence="3 4">
    <name type="scientific">Thermothielavioides terrestris (strain ATCC 38088 / NRRL 8126)</name>
    <name type="common">Thielavia terrestris</name>
    <dbReference type="NCBI Taxonomy" id="578455"/>
    <lineage>
        <taxon>Eukaryota</taxon>
        <taxon>Fungi</taxon>
        <taxon>Dikarya</taxon>
        <taxon>Ascomycota</taxon>
        <taxon>Pezizomycotina</taxon>
        <taxon>Sordariomycetes</taxon>
        <taxon>Sordariomycetidae</taxon>
        <taxon>Sordariales</taxon>
        <taxon>Chaetomiaceae</taxon>
        <taxon>Thermothielavioides</taxon>
        <taxon>Thermothielavioides terrestris</taxon>
    </lineage>
</organism>
<dbReference type="eggNOG" id="ENOG502SGT6">
    <property type="taxonomic scope" value="Eukaryota"/>
</dbReference>
<accession>G2RFW9</accession>
<evidence type="ECO:0000313" key="4">
    <source>
        <dbReference type="Proteomes" id="UP000008181"/>
    </source>
</evidence>
<reference evidence="3 4" key="1">
    <citation type="journal article" date="2011" name="Nat. Biotechnol.">
        <title>Comparative genomic analysis of the thermophilic biomass-degrading fungi Myceliophthora thermophila and Thielavia terrestris.</title>
        <authorList>
            <person name="Berka R.M."/>
            <person name="Grigoriev I.V."/>
            <person name="Otillar R."/>
            <person name="Salamov A."/>
            <person name="Grimwood J."/>
            <person name="Reid I."/>
            <person name="Ishmael N."/>
            <person name="John T."/>
            <person name="Darmond C."/>
            <person name="Moisan M.-C."/>
            <person name="Henrissat B."/>
            <person name="Coutinho P.M."/>
            <person name="Lombard V."/>
            <person name="Natvig D.O."/>
            <person name="Lindquist E."/>
            <person name="Schmutz J."/>
            <person name="Lucas S."/>
            <person name="Harris P."/>
            <person name="Powlowski J."/>
            <person name="Bellemare A."/>
            <person name="Taylor D."/>
            <person name="Butler G."/>
            <person name="de Vries R.P."/>
            <person name="Allijn I.E."/>
            <person name="van den Brink J."/>
            <person name="Ushinsky S."/>
            <person name="Storms R."/>
            <person name="Powell A.J."/>
            <person name="Paulsen I.T."/>
            <person name="Elbourne L.D.H."/>
            <person name="Baker S.E."/>
            <person name="Magnuson J."/>
            <person name="LaBoissiere S."/>
            <person name="Clutterbuck A.J."/>
            <person name="Martinez D."/>
            <person name="Wogulis M."/>
            <person name="de Leon A.L."/>
            <person name="Rey M.W."/>
            <person name="Tsang A."/>
        </authorList>
    </citation>
    <scope>NUCLEOTIDE SEQUENCE [LARGE SCALE GENOMIC DNA]</scope>
    <source>
        <strain evidence="4">ATCC 38088 / NRRL 8126</strain>
    </source>
</reference>